<dbReference type="KEGG" id="mbry:B1812_13855"/>
<dbReference type="GO" id="GO:0006808">
    <property type="term" value="P:regulation of nitrogen utilization"/>
    <property type="evidence" value="ECO:0007669"/>
    <property type="project" value="InterPro"/>
</dbReference>
<dbReference type="OrthoDB" id="9802729at2"/>
<dbReference type="PANTHER" id="PTHR30115:SF11">
    <property type="entry name" value="NITROGEN REGULATORY PROTEIN P-II HOMOLOG"/>
    <property type="match status" value="1"/>
</dbReference>
<dbReference type="RefSeq" id="WP_085772107.1">
    <property type="nucleotide sequence ID" value="NZ_AP027149.1"/>
</dbReference>
<dbReference type="AlphaFoldDB" id="A0A1W6MWM8"/>
<evidence type="ECO:0000256" key="2">
    <source>
        <dbReference type="ARBA" id="ARBA00015681"/>
    </source>
</evidence>
<comment type="subunit">
    <text evidence="1">Homotrimer.</text>
</comment>
<keyword evidence="6" id="KW-1185">Reference proteome</keyword>
<evidence type="ECO:0000256" key="1">
    <source>
        <dbReference type="ARBA" id="ARBA00011233"/>
    </source>
</evidence>
<gene>
    <name evidence="5" type="ORF">B1812_13855</name>
</gene>
<dbReference type="InterPro" id="IPR017918">
    <property type="entry name" value="N-reg_PII_CS"/>
</dbReference>
<dbReference type="EMBL" id="CP019948">
    <property type="protein sequence ID" value="ARN81987.1"/>
    <property type="molecule type" value="Genomic_DNA"/>
</dbReference>
<comment type="function">
    <text evidence="3">In nitrogen-limiting conditions, when the ratio of Gln to 2-ketoglutarate decreases, P-II is uridylylated to P-II-UMP. P-II-UMP allows the deadenylation of glutamine synthetase (GS), thus activating the enzyme. Conversely, in nitrogen excess P-II is deuridylated and promotes the adenylation of GS. P-II indirectly controls the transcription of the GS gene (glnA). P-II prevents NR-II-catalyzed conversion of NR-I to NR-I-phosphate, the transcriptional activator of glnA. When P-II is uridylylated to P-II-UMP, these events are reversed.</text>
</comment>
<dbReference type="STRING" id="655015.B1812_13855"/>
<dbReference type="InterPro" id="IPR002187">
    <property type="entry name" value="N-reg_PII"/>
</dbReference>
<evidence type="ECO:0000313" key="6">
    <source>
        <dbReference type="Proteomes" id="UP000193978"/>
    </source>
</evidence>
<dbReference type="PROSITE" id="PS00638">
    <property type="entry name" value="PII_GLNB_CTER"/>
    <property type="match status" value="1"/>
</dbReference>
<dbReference type="PRINTS" id="PR00340">
    <property type="entry name" value="PIIGLNB"/>
</dbReference>
<dbReference type="SMART" id="SM00938">
    <property type="entry name" value="P-II"/>
    <property type="match status" value="1"/>
</dbReference>
<dbReference type="SUPFAM" id="SSF54913">
    <property type="entry name" value="GlnB-like"/>
    <property type="match status" value="1"/>
</dbReference>
<reference evidence="5 6" key="1">
    <citation type="submission" date="2017-02" db="EMBL/GenBank/DDBJ databases">
        <authorList>
            <person name="Peterson S.W."/>
        </authorList>
    </citation>
    <scope>NUCLEOTIDE SEQUENCE [LARGE SCALE GENOMIC DNA]</scope>
    <source>
        <strain evidence="5 6">S285</strain>
    </source>
</reference>
<dbReference type="Proteomes" id="UP000193978">
    <property type="component" value="Chromosome"/>
</dbReference>
<dbReference type="GO" id="GO:0005524">
    <property type="term" value="F:ATP binding"/>
    <property type="evidence" value="ECO:0007669"/>
    <property type="project" value="TreeGrafter"/>
</dbReference>
<accession>A0A1W6MWM8</accession>
<dbReference type="Gene3D" id="3.30.70.120">
    <property type="match status" value="1"/>
</dbReference>
<proteinExistence type="inferred from homology"/>
<evidence type="ECO:0000256" key="3">
    <source>
        <dbReference type="ARBA" id="ARBA00025238"/>
    </source>
</evidence>
<dbReference type="Pfam" id="PF00543">
    <property type="entry name" value="P-II"/>
    <property type="match status" value="1"/>
</dbReference>
<dbReference type="PROSITE" id="PS51343">
    <property type="entry name" value="PII_GLNB_DOM"/>
    <property type="match status" value="1"/>
</dbReference>
<dbReference type="InterPro" id="IPR015867">
    <property type="entry name" value="N-reg_PII/ATP_PRibTrfase_C"/>
</dbReference>
<dbReference type="PANTHER" id="PTHR30115">
    <property type="entry name" value="NITROGEN REGULATORY PROTEIN P-II"/>
    <property type="match status" value="1"/>
</dbReference>
<name>A0A1W6MWM8_9HYPH</name>
<evidence type="ECO:0000313" key="5">
    <source>
        <dbReference type="EMBL" id="ARN81987.1"/>
    </source>
</evidence>
<organism evidence="5 6">
    <name type="scientific">Methylocystis bryophila</name>
    <dbReference type="NCBI Taxonomy" id="655015"/>
    <lineage>
        <taxon>Bacteria</taxon>
        <taxon>Pseudomonadati</taxon>
        <taxon>Pseudomonadota</taxon>
        <taxon>Alphaproteobacteria</taxon>
        <taxon>Hyphomicrobiales</taxon>
        <taxon>Methylocystaceae</taxon>
        <taxon>Methylocystis</taxon>
    </lineage>
</organism>
<dbReference type="GO" id="GO:0005829">
    <property type="term" value="C:cytosol"/>
    <property type="evidence" value="ECO:0007669"/>
    <property type="project" value="TreeGrafter"/>
</dbReference>
<dbReference type="GO" id="GO:0030234">
    <property type="term" value="F:enzyme regulator activity"/>
    <property type="evidence" value="ECO:0007669"/>
    <property type="project" value="InterPro"/>
</dbReference>
<protein>
    <recommendedName>
        <fullName evidence="2">Nitrogen regulatory protein P-II</fullName>
    </recommendedName>
</protein>
<evidence type="ECO:0000256" key="4">
    <source>
        <dbReference type="RuleBase" id="RU003936"/>
    </source>
</evidence>
<dbReference type="InterPro" id="IPR011322">
    <property type="entry name" value="N-reg_PII-like_a/b"/>
</dbReference>
<sequence>MKCVAAVIRPFKLTDVKDALRKIGVMGLTVTEVKGYGRQAGHADIYRDAEHVAMFIPKVKIEVVVNAEMVERAIEKIIEIARTGTHGDGKIFVYTLDQVVRIRTGERDKDAI</sequence>
<comment type="similarity">
    <text evidence="4">Belongs to the P(II) protein family.</text>
</comment>